<organism evidence="2 3">
    <name type="scientific">Pseudomonas abietaniphila</name>
    <dbReference type="NCBI Taxonomy" id="89065"/>
    <lineage>
        <taxon>Bacteria</taxon>
        <taxon>Pseudomonadati</taxon>
        <taxon>Pseudomonadota</taxon>
        <taxon>Gammaproteobacteria</taxon>
        <taxon>Pseudomonadales</taxon>
        <taxon>Pseudomonadaceae</taxon>
        <taxon>Pseudomonas</taxon>
    </lineage>
</organism>
<accession>A0A1G8RPA7</accession>
<dbReference type="RefSeq" id="WP_074758549.1">
    <property type="nucleotide sequence ID" value="NZ_FNCO01000023.1"/>
</dbReference>
<sequence length="95" mass="10363">MAVSKRAQPPRLNWTGGQEAYLRASYPDVPMVKLMAVLRRSATAIQARAKVLGLKRSAAFLAGDHGGRMRPGDARGLSTRFGARDVRPGDRQIEC</sequence>
<dbReference type="EMBL" id="FNCO01000023">
    <property type="protein sequence ID" value="SDJ18807.1"/>
    <property type="molecule type" value="Genomic_DNA"/>
</dbReference>
<name>A0A1G8RPA7_9PSED</name>
<reference evidence="3" key="1">
    <citation type="submission" date="2016-10" db="EMBL/GenBank/DDBJ databases">
        <authorList>
            <person name="Varghese N."/>
            <person name="Submissions S."/>
        </authorList>
    </citation>
    <scope>NUCLEOTIDE SEQUENCE [LARGE SCALE GENOMIC DNA]</scope>
    <source>
        <strain evidence="3">ATCC 700689</strain>
    </source>
</reference>
<feature type="region of interest" description="Disordered" evidence="1">
    <location>
        <begin position="63"/>
        <end position="95"/>
    </location>
</feature>
<dbReference type="Proteomes" id="UP000182894">
    <property type="component" value="Unassembled WGS sequence"/>
</dbReference>
<dbReference type="STRING" id="89065.SAMN05216605_12311"/>
<evidence type="ECO:0000256" key="1">
    <source>
        <dbReference type="SAM" id="MobiDB-lite"/>
    </source>
</evidence>
<proteinExistence type="predicted"/>
<gene>
    <name evidence="2" type="ORF">SAMN05216605_12311</name>
</gene>
<evidence type="ECO:0000313" key="3">
    <source>
        <dbReference type="Proteomes" id="UP000182894"/>
    </source>
</evidence>
<dbReference type="OrthoDB" id="6638408at2"/>
<evidence type="ECO:0000313" key="2">
    <source>
        <dbReference type="EMBL" id="SDJ18807.1"/>
    </source>
</evidence>
<feature type="compositionally biased region" description="Basic and acidic residues" evidence="1">
    <location>
        <begin position="82"/>
        <end position="95"/>
    </location>
</feature>
<protein>
    <submittedName>
        <fullName evidence="2">Uncharacterized protein</fullName>
    </submittedName>
</protein>
<dbReference type="AlphaFoldDB" id="A0A1G8RPA7"/>
<keyword evidence="3" id="KW-1185">Reference proteome</keyword>